<accession>A0ABD2XFT0</accession>
<dbReference type="EMBL" id="JBJJXI010000026">
    <property type="protein sequence ID" value="KAL3404086.1"/>
    <property type="molecule type" value="Genomic_DNA"/>
</dbReference>
<dbReference type="Proteomes" id="UP001627154">
    <property type="component" value="Unassembled WGS sequence"/>
</dbReference>
<evidence type="ECO:0000313" key="2">
    <source>
        <dbReference type="Proteomes" id="UP001627154"/>
    </source>
</evidence>
<dbReference type="AlphaFoldDB" id="A0ABD2XFT0"/>
<protein>
    <submittedName>
        <fullName evidence="1">Uncharacterized protein</fullName>
    </submittedName>
</protein>
<reference evidence="1 2" key="1">
    <citation type="journal article" date="2024" name="bioRxiv">
        <title>A reference genome for Trichogramma kaykai: A tiny desert-dwelling parasitoid wasp with competing sex-ratio distorters.</title>
        <authorList>
            <person name="Culotta J."/>
            <person name="Lindsey A.R."/>
        </authorList>
    </citation>
    <scope>NUCLEOTIDE SEQUENCE [LARGE SCALE GENOMIC DNA]</scope>
    <source>
        <strain evidence="1 2">KSX58</strain>
    </source>
</reference>
<dbReference type="InterPro" id="IPR004242">
    <property type="entry name" value="Transposase_21"/>
</dbReference>
<organism evidence="1 2">
    <name type="scientific">Trichogramma kaykai</name>
    <dbReference type="NCBI Taxonomy" id="54128"/>
    <lineage>
        <taxon>Eukaryota</taxon>
        <taxon>Metazoa</taxon>
        <taxon>Ecdysozoa</taxon>
        <taxon>Arthropoda</taxon>
        <taxon>Hexapoda</taxon>
        <taxon>Insecta</taxon>
        <taxon>Pterygota</taxon>
        <taxon>Neoptera</taxon>
        <taxon>Endopterygota</taxon>
        <taxon>Hymenoptera</taxon>
        <taxon>Apocrita</taxon>
        <taxon>Proctotrupomorpha</taxon>
        <taxon>Chalcidoidea</taxon>
        <taxon>Trichogrammatidae</taxon>
        <taxon>Trichogramma</taxon>
    </lineage>
</organism>
<sequence length="566" mass="66113">MSKRPLYYIDYSNYVKKRSNTILKSRGEILEADSRLDVEIECDIDNIDKEIFQKHYYCEDCLTLSNNDDLNSNNDESIEIEEISDNLVSCDCNKDKYFIEISLMRQLELLYQRPGFYNKLRQRDHTRPHDVFEDITDGSIYKDLKNDGGILSNENNISFMWCTDGVRIFKSSKFSIWGFFLVILELPYEDRYKLENMLLVLLWFGDNKPMPNLFLEPLRHPLRQVYKGIDFFVKDLDSVLNIRGIIICGTADLPAKSLFLEMNQHNGRFGCTTCVQDGLTVERRRTYPYIENLILRAENDVEKCAAEALECGNPVCGVKGPAMLSKICHKFITSAAIYVLHAVFEGVAKKLGELWFDKKYKDHDFNISSLIEVVDFKLCNIKPPMYVNRRPRPIKTHWSYYKGSELKCWFFYYSLPVLEGILDQKYIDHFMKIVIGVYILCQSKITNHMVDLAEELIEEFSRQFEDLYEAQHMTSQKKQKMESYFVSYNENQTVSIGLVDHYIRVTNCMCQKLCECRGKNYACVKKITTVTPFSVNISGVELKYMHKSVEVCNDITLVKLKYLKDV</sequence>
<dbReference type="Pfam" id="PF02992">
    <property type="entry name" value="Transposase_21"/>
    <property type="match status" value="1"/>
</dbReference>
<keyword evidence="2" id="KW-1185">Reference proteome</keyword>
<comment type="caution">
    <text evidence="1">The sequence shown here is derived from an EMBL/GenBank/DDBJ whole genome shotgun (WGS) entry which is preliminary data.</text>
</comment>
<proteinExistence type="predicted"/>
<name>A0ABD2XFT0_9HYME</name>
<evidence type="ECO:0000313" key="1">
    <source>
        <dbReference type="EMBL" id="KAL3404086.1"/>
    </source>
</evidence>
<dbReference type="PANTHER" id="PTHR46579">
    <property type="entry name" value="F5/8 TYPE C DOMAIN-CONTAINING PROTEIN-RELATED"/>
    <property type="match status" value="1"/>
</dbReference>
<dbReference type="PANTHER" id="PTHR46579:SF1">
    <property type="entry name" value="F5_8 TYPE C DOMAIN-CONTAINING PROTEIN"/>
    <property type="match status" value="1"/>
</dbReference>
<gene>
    <name evidence="1" type="ORF">TKK_003081</name>
</gene>